<evidence type="ECO:0000313" key="1">
    <source>
        <dbReference type="EMBL" id="KAL2845208.1"/>
    </source>
</evidence>
<protein>
    <submittedName>
        <fullName evidence="1">Uncharacterized protein</fullName>
    </submittedName>
</protein>
<accession>A0ABR4JYQ1</accession>
<organism evidence="1 2">
    <name type="scientific">Aspergillus pseudoustus</name>
    <dbReference type="NCBI Taxonomy" id="1810923"/>
    <lineage>
        <taxon>Eukaryota</taxon>
        <taxon>Fungi</taxon>
        <taxon>Dikarya</taxon>
        <taxon>Ascomycota</taxon>
        <taxon>Pezizomycotina</taxon>
        <taxon>Eurotiomycetes</taxon>
        <taxon>Eurotiomycetidae</taxon>
        <taxon>Eurotiales</taxon>
        <taxon>Aspergillaceae</taxon>
        <taxon>Aspergillus</taxon>
        <taxon>Aspergillus subgen. Nidulantes</taxon>
    </lineage>
</organism>
<comment type="caution">
    <text evidence="1">The sequence shown here is derived from an EMBL/GenBank/DDBJ whole genome shotgun (WGS) entry which is preliminary data.</text>
</comment>
<dbReference type="EMBL" id="JBFXLU010000074">
    <property type="protein sequence ID" value="KAL2845208.1"/>
    <property type="molecule type" value="Genomic_DNA"/>
</dbReference>
<evidence type="ECO:0000313" key="2">
    <source>
        <dbReference type="Proteomes" id="UP001610446"/>
    </source>
</evidence>
<proteinExistence type="predicted"/>
<keyword evidence="2" id="KW-1185">Reference proteome</keyword>
<reference evidence="1 2" key="1">
    <citation type="submission" date="2024-07" db="EMBL/GenBank/DDBJ databases">
        <title>Section-level genome sequencing and comparative genomics of Aspergillus sections Usti and Cavernicolus.</title>
        <authorList>
            <consortium name="Lawrence Berkeley National Laboratory"/>
            <person name="Nybo J.L."/>
            <person name="Vesth T.C."/>
            <person name="Theobald S."/>
            <person name="Frisvad J.C."/>
            <person name="Larsen T.O."/>
            <person name="Kjaerboelling I."/>
            <person name="Rothschild-Mancinelli K."/>
            <person name="Lyhne E.K."/>
            <person name="Kogle M.E."/>
            <person name="Barry K."/>
            <person name="Clum A."/>
            <person name="Na H."/>
            <person name="Ledsgaard L."/>
            <person name="Lin J."/>
            <person name="Lipzen A."/>
            <person name="Kuo A."/>
            <person name="Riley R."/>
            <person name="Mondo S."/>
            <person name="Labutti K."/>
            <person name="Haridas S."/>
            <person name="Pangalinan J."/>
            <person name="Salamov A.A."/>
            <person name="Simmons B.A."/>
            <person name="Magnuson J.K."/>
            <person name="Chen J."/>
            <person name="Drula E."/>
            <person name="Henrissat B."/>
            <person name="Wiebenga A."/>
            <person name="Lubbers R.J."/>
            <person name="Gomes A.C."/>
            <person name="Makela M.R."/>
            <person name="Stajich J."/>
            <person name="Grigoriev I.V."/>
            <person name="Mortensen U.H."/>
            <person name="De Vries R.P."/>
            <person name="Baker S.E."/>
            <person name="Andersen M.R."/>
        </authorList>
    </citation>
    <scope>NUCLEOTIDE SEQUENCE [LARGE SCALE GENOMIC DNA]</scope>
    <source>
        <strain evidence="1 2">CBS 123904</strain>
    </source>
</reference>
<dbReference type="Proteomes" id="UP001610446">
    <property type="component" value="Unassembled WGS sequence"/>
</dbReference>
<gene>
    <name evidence="1" type="ORF">BJY01DRAFT_214396</name>
</gene>
<name>A0ABR4JYQ1_9EURO</name>
<sequence length="137" mass="15768">MSQQQRQIQSVDVRTKKILTVVEQQASSQALVQHRPSSSISASSMSRIMPEPSILRELCDQQQLMDSWLRRKQRRPTSEIGQLSQYCTCRQKPQFGKWSKPRSLFSIFTLHEISCPLHAADHRYLALREVIRSATGS</sequence>